<evidence type="ECO:0000313" key="8">
    <source>
        <dbReference type="EMBL" id="CAE0152600.1"/>
    </source>
</evidence>
<evidence type="ECO:0000256" key="1">
    <source>
        <dbReference type="ARBA" id="ARBA00004141"/>
    </source>
</evidence>
<comment type="similarity">
    <text evidence="5">Belongs to the MIP/aquaporin (TC 1.A.8) family.</text>
</comment>
<protein>
    <recommendedName>
        <fullName evidence="9">Aquaporin</fullName>
    </recommendedName>
</protein>
<evidence type="ECO:0000256" key="5">
    <source>
        <dbReference type="RuleBase" id="RU000477"/>
    </source>
</evidence>
<keyword evidence="4 7" id="KW-0472">Membrane</keyword>
<reference evidence="8" key="1">
    <citation type="submission" date="2021-01" db="EMBL/GenBank/DDBJ databases">
        <authorList>
            <person name="Corre E."/>
            <person name="Pelletier E."/>
            <person name="Niang G."/>
            <person name="Scheremetjew M."/>
            <person name="Finn R."/>
            <person name="Kale V."/>
            <person name="Holt S."/>
            <person name="Cochrane G."/>
            <person name="Meng A."/>
            <person name="Brown T."/>
            <person name="Cohen L."/>
        </authorList>
    </citation>
    <scope>NUCLEOTIDE SEQUENCE</scope>
    <source>
        <strain evidence="8">CCMP281</strain>
    </source>
</reference>
<evidence type="ECO:0000256" key="2">
    <source>
        <dbReference type="ARBA" id="ARBA00022692"/>
    </source>
</evidence>
<feature type="transmembrane region" description="Helical" evidence="7">
    <location>
        <begin position="272"/>
        <end position="292"/>
    </location>
</feature>
<dbReference type="InterPro" id="IPR023271">
    <property type="entry name" value="Aquaporin-like"/>
</dbReference>
<dbReference type="GO" id="GO:0016020">
    <property type="term" value="C:membrane"/>
    <property type="evidence" value="ECO:0007669"/>
    <property type="project" value="UniProtKB-SubCell"/>
</dbReference>
<dbReference type="SUPFAM" id="SSF81338">
    <property type="entry name" value="Aquaporin-like"/>
    <property type="match status" value="1"/>
</dbReference>
<keyword evidence="5" id="KW-0813">Transport</keyword>
<sequence>MSIAGSVEGGLRNRSTSVDSPSPLESFRGGLVPGFNHLDGFNTQVRDQPHGRSAMKAFLGFHQLRSRTLLGEAVTELNFTAIFMFFHIGIVRAATMKDTFSAPAVVGGLGHFLLIVLCTFAGAGSGAHFNPNITVATTLIGLTTVYRCLVYMAFQLCGAMLGVLLMRIVLGWDVTPTDLAVCSRGSLSFGSAVCVEAFFFHALLCVIGGISFDPRQMRIFGPVLAPIFIASAIGLIVFTSLNIGQPGYGPMLNWAQCVGTSIVVGEFNGDELISFLGPTIASLVHSALFIAVPPSHAQTGRWRLPLIESQVPSIRVHSDHPFEGEGSRRLSLDIEAPSSINGGSHRRM</sequence>
<comment type="subcellular location">
    <subcellularLocation>
        <location evidence="1">Membrane</location>
        <topology evidence="1">Multi-pass membrane protein</topology>
    </subcellularLocation>
</comment>
<feature type="transmembrane region" description="Helical" evidence="7">
    <location>
        <begin position="100"/>
        <end position="123"/>
    </location>
</feature>
<evidence type="ECO:0000256" key="4">
    <source>
        <dbReference type="ARBA" id="ARBA00023136"/>
    </source>
</evidence>
<dbReference type="PANTHER" id="PTHR47002">
    <property type="entry name" value="AQUAPORIN-LIKE"/>
    <property type="match status" value="1"/>
</dbReference>
<feature type="transmembrane region" description="Helical" evidence="7">
    <location>
        <begin position="73"/>
        <end position="94"/>
    </location>
</feature>
<dbReference type="InterPro" id="IPR000425">
    <property type="entry name" value="MIP"/>
</dbReference>
<organism evidence="8">
    <name type="scientific">Haptolina ericina</name>
    <dbReference type="NCBI Taxonomy" id="156174"/>
    <lineage>
        <taxon>Eukaryota</taxon>
        <taxon>Haptista</taxon>
        <taxon>Haptophyta</taxon>
        <taxon>Prymnesiophyceae</taxon>
        <taxon>Prymnesiales</taxon>
        <taxon>Prymnesiaceae</taxon>
        <taxon>Haptolina</taxon>
    </lineage>
</organism>
<name>A0A7S3C2X4_9EUKA</name>
<feature type="transmembrane region" description="Helical" evidence="7">
    <location>
        <begin position="219"/>
        <end position="243"/>
    </location>
</feature>
<keyword evidence="2 5" id="KW-0812">Transmembrane</keyword>
<accession>A0A7S3C2X4</accession>
<dbReference type="AlphaFoldDB" id="A0A7S3C2X4"/>
<feature type="transmembrane region" description="Helical" evidence="7">
    <location>
        <begin position="144"/>
        <end position="169"/>
    </location>
</feature>
<evidence type="ECO:0000256" key="6">
    <source>
        <dbReference type="SAM" id="MobiDB-lite"/>
    </source>
</evidence>
<proteinExistence type="inferred from homology"/>
<dbReference type="Gene3D" id="1.20.1080.10">
    <property type="entry name" value="Glycerol uptake facilitator protein"/>
    <property type="match status" value="1"/>
</dbReference>
<feature type="region of interest" description="Disordered" evidence="6">
    <location>
        <begin position="1"/>
        <end position="24"/>
    </location>
</feature>
<keyword evidence="3 7" id="KW-1133">Transmembrane helix</keyword>
<dbReference type="PRINTS" id="PR00783">
    <property type="entry name" value="MINTRINSICP"/>
</dbReference>
<gene>
    <name evidence="8" type="ORF">HERI1096_LOCUS39571</name>
</gene>
<dbReference type="GO" id="GO:0015267">
    <property type="term" value="F:channel activity"/>
    <property type="evidence" value="ECO:0007669"/>
    <property type="project" value="InterPro"/>
</dbReference>
<dbReference type="Pfam" id="PF00230">
    <property type="entry name" value="MIP"/>
    <property type="match status" value="1"/>
</dbReference>
<dbReference type="EMBL" id="HBHX01071538">
    <property type="protein sequence ID" value="CAE0152600.1"/>
    <property type="molecule type" value="Transcribed_RNA"/>
</dbReference>
<feature type="transmembrane region" description="Helical" evidence="7">
    <location>
        <begin position="189"/>
        <end position="212"/>
    </location>
</feature>
<evidence type="ECO:0008006" key="9">
    <source>
        <dbReference type="Google" id="ProtNLM"/>
    </source>
</evidence>
<dbReference type="PANTHER" id="PTHR47002:SF2">
    <property type="entry name" value="AQUAPORIN AQPAE.A-LIKE"/>
    <property type="match status" value="1"/>
</dbReference>
<evidence type="ECO:0000256" key="7">
    <source>
        <dbReference type="SAM" id="Phobius"/>
    </source>
</evidence>
<evidence type="ECO:0000256" key="3">
    <source>
        <dbReference type="ARBA" id="ARBA00022989"/>
    </source>
</evidence>